<name>A0ABR7L0F8_9PSEU</name>
<organism evidence="1 2">
    <name type="scientific">Actinokineospora xionganensis</name>
    <dbReference type="NCBI Taxonomy" id="2684470"/>
    <lineage>
        <taxon>Bacteria</taxon>
        <taxon>Bacillati</taxon>
        <taxon>Actinomycetota</taxon>
        <taxon>Actinomycetes</taxon>
        <taxon>Pseudonocardiales</taxon>
        <taxon>Pseudonocardiaceae</taxon>
        <taxon>Actinokineospora</taxon>
    </lineage>
</organism>
<comment type="caution">
    <text evidence="1">The sequence shown here is derived from an EMBL/GenBank/DDBJ whole genome shotgun (WGS) entry which is preliminary data.</text>
</comment>
<protein>
    <submittedName>
        <fullName evidence="1">Uncharacterized protein</fullName>
    </submittedName>
</protein>
<dbReference type="Proteomes" id="UP000734823">
    <property type="component" value="Unassembled WGS sequence"/>
</dbReference>
<keyword evidence="2" id="KW-1185">Reference proteome</keyword>
<gene>
    <name evidence="1" type="ORF">GPZ80_02300</name>
</gene>
<evidence type="ECO:0000313" key="1">
    <source>
        <dbReference type="EMBL" id="MBC6446003.1"/>
    </source>
</evidence>
<evidence type="ECO:0000313" key="2">
    <source>
        <dbReference type="Proteomes" id="UP000734823"/>
    </source>
</evidence>
<sequence>MTDVATAAATTRAYVLVPDEEAYARAAAEVDRLERALPILTGGDAAAGLLELPVTKEHDPRSWQGELWCDDLSLRAAALVLARATGRPLHLGPIDEAMEAARTTPVTVVTRPAEITPERLATVHHDATIGWLAARDLAATTRLIARTVLHGPAVMAALDDISFDTITDHDPAPGWLTGDQLTPAGLRAGLAGGVAVLAGRGHARGCLMHLAGGGICGRQHELPLLTIQPAMTSGWVDHPTACQQGPRCHRDDVEVTDHLRAADIRAAFTVLDSCRTAVAGAARVRVDVSIPLSMVEGHALAVCAAVGVRDGAGHVAQLFRALLRAGASLGTATAEMNGSIAADLSAGGRLALFGDAGLVPAPADRDPVEAMASLDERDGVDVPAGNTALLVPGRDLLAAAQDGPLVVPRSRDSSSWVLTTAVGRSGGWIEQAPGYLDERWTARVRPWLDRLRGLGSLGMSVATAEVDAAHRLAAGAVRDRAVAADLGAARAAANAFADAERALTDLQFRLVDNEVRWAAKTYYSLVDGWPAPVRLVGDEELYECPQCGGRCAIAQRLRSAGGAGGPVLRSDVCLRCGEVVAGVAEFPARVTVTSPSESRLGDTFDAEVTIEAPADQPLTIAVGAAFVHEERFNCRMLDSRSLRMEPGARTTITFVGGSDPGLTIPDAHYFKVLLAADGAVRCLTRTVVFRV</sequence>
<accession>A0ABR7L0F8</accession>
<proteinExistence type="predicted"/>
<dbReference type="EMBL" id="JABVED010000001">
    <property type="protein sequence ID" value="MBC6446003.1"/>
    <property type="molecule type" value="Genomic_DNA"/>
</dbReference>
<reference evidence="1 2" key="1">
    <citation type="submission" date="2020-06" db="EMBL/GenBank/DDBJ databases">
        <title>Actinokineospora xiongansis sp. nov., isolated from soil of Baiyangdian.</title>
        <authorList>
            <person name="Zhang X."/>
        </authorList>
    </citation>
    <scope>NUCLEOTIDE SEQUENCE [LARGE SCALE GENOMIC DNA]</scope>
    <source>
        <strain evidence="1 2">HBU206404</strain>
    </source>
</reference>
<dbReference type="RefSeq" id="WP_187218052.1">
    <property type="nucleotide sequence ID" value="NZ_JABVED010000001.1"/>
</dbReference>